<dbReference type="Proteomes" id="UP000007646">
    <property type="component" value="Unassembled WGS sequence"/>
</dbReference>
<reference evidence="2" key="3">
    <citation type="submission" date="2025-09" db="UniProtKB">
        <authorList>
            <consortium name="Ensembl"/>
        </authorList>
    </citation>
    <scope>IDENTIFICATION</scope>
    <source>
        <strain evidence="2">Isolate ISIS603380</strain>
    </source>
</reference>
<protein>
    <submittedName>
        <fullName evidence="2">Uncharacterized protein</fullName>
    </submittedName>
</protein>
<evidence type="ECO:0000256" key="1">
    <source>
        <dbReference type="SAM" id="MobiDB-lite"/>
    </source>
</evidence>
<dbReference type="InParanoid" id="G3U7X6"/>
<keyword evidence="3" id="KW-1185">Reference proteome</keyword>
<dbReference type="AlphaFoldDB" id="G3U7X6"/>
<dbReference type="HOGENOM" id="CLU_3322328_0_0_1"/>
<proteinExistence type="predicted"/>
<reference evidence="2" key="2">
    <citation type="submission" date="2025-08" db="UniProtKB">
        <authorList>
            <consortium name="Ensembl"/>
        </authorList>
    </citation>
    <scope>IDENTIFICATION</scope>
    <source>
        <strain evidence="2">Isolate ISIS603380</strain>
    </source>
</reference>
<evidence type="ECO:0000313" key="2">
    <source>
        <dbReference type="Ensembl" id="ENSLAFP00000023934.1"/>
    </source>
</evidence>
<reference evidence="2 3" key="1">
    <citation type="submission" date="2009-06" db="EMBL/GenBank/DDBJ databases">
        <title>The Genome Sequence of Loxodonta africana (African elephant).</title>
        <authorList>
            <person name="Di Palma F."/>
            <person name="Heiman D."/>
            <person name="Young S."/>
            <person name="Johnson J."/>
            <person name="Lander E.S."/>
            <person name="Lindblad-Toh K."/>
        </authorList>
    </citation>
    <scope>NUCLEOTIDE SEQUENCE [LARGE SCALE GENOMIC DNA]</scope>
    <source>
        <strain evidence="2 3">Isolate ISIS603380</strain>
    </source>
</reference>
<sequence>SDAIFYRKFFPFLYTRKGKSPSLKPQNRKNYKGGASIRL</sequence>
<organism evidence="2 3">
    <name type="scientific">Loxodonta africana</name>
    <name type="common">African elephant</name>
    <dbReference type="NCBI Taxonomy" id="9785"/>
    <lineage>
        <taxon>Eukaryota</taxon>
        <taxon>Metazoa</taxon>
        <taxon>Chordata</taxon>
        <taxon>Craniata</taxon>
        <taxon>Vertebrata</taxon>
        <taxon>Euteleostomi</taxon>
        <taxon>Mammalia</taxon>
        <taxon>Eutheria</taxon>
        <taxon>Afrotheria</taxon>
        <taxon>Proboscidea</taxon>
        <taxon>Elephantidae</taxon>
        <taxon>Loxodonta</taxon>
    </lineage>
</organism>
<dbReference type="Ensembl" id="ENSLAFT00000025360.1">
    <property type="protein sequence ID" value="ENSLAFP00000023934.1"/>
    <property type="gene ID" value="ENSLAFG00000032303.1"/>
</dbReference>
<name>G3U7X6_LOXAF</name>
<feature type="region of interest" description="Disordered" evidence="1">
    <location>
        <begin position="20"/>
        <end position="39"/>
    </location>
</feature>
<evidence type="ECO:0000313" key="3">
    <source>
        <dbReference type="Proteomes" id="UP000007646"/>
    </source>
</evidence>
<accession>G3U7X6</accession>